<evidence type="ECO:0000313" key="2">
    <source>
        <dbReference type="Proteomes" id="UP000010729"/>
    </source>
</evidence>
<protein>
    <submittedName>
        <fullName evidence="1">Uncharacterized protein</fullName>
    </submittedName>
</protein>
<name>N1V7L4_9MICC</name>
<dbReference type="Proteomes" id="UP000010729">
    <property type="component" value="Unassembled WGS sequence"/>
</dbReference>
<organism evidence="1 2">
    <name type="scientific">Arthrobacter crystallopoietes BAB-32</name>
    <dbReference type="NCBI Taxonomy" id="1246476"/>
    <lineage>
        <taxon>Bacteria</taxon>
        <taxon>Bacillati</taxon>
        <taxon>Actinomycetota</taxon>
        <taxon>Actinomycetes</taxon>
        <taxon>Micrococcales</taxon>
        <taxon>Micrococcaceae</taxon>
        <taxon>Crystallibacter</taxon>
    </lineage>
</organism>
<dbReference type="EMBL" id="ANPE02000051">
    <property type="protein sequence ID" value="EMY35999.1"/>
    <property type="molecule type" value="Genomic_DNA"/>
</dbReference>
<sequence length="98" mass="10477">MVRLSTEETCSELKAVLALENEDVATEGAANQVGEQMTLLAAKASTVVSDDIKFTAKMSSGVYGTMGEVNANQELSDKYDAALARLGRVCDIDWLKGM</sequence>
<comment type="caution">
    <text evidence="1">The sequence shown here is derived from an EMBL/GenBank/DDBJ whole genome shotgun (WGS) entry which is preliminary data.</text>
</comment>
<accession>N1V7L4</accession>
<dbReference type="AlphaFoldDB" id="N1V7L4"/>
<proteinExistence type="predicted"/>
<evidence type="ECO:0000313" key="1">
    <source>
        <dbReference type="EMBL" id="EMY35999.1"/>
    </source>
</evidence>
<gene>
    <name evidence="1" type="ORF">D477_001384</name>
</gene>
<reference evidence="1 2" key="1">
    <citation type="journal article" date="2013" name="Genome Announc.">
        <title>Draft Genome Sequence of Arthrobacter crystallopoietes Strain BAB-32, Revealing Genes for Bioremediation.</title>
        <authorList>
            <person name="Joshi M.N."/>
            <person name="Pandit A.S."/>
            <person name="Sharma A."/>
            <person name="Pandya R.V."/>
            <person name="Desai S.M."/>
            <person name="Saxena A.K."/>
            <person name="Bagatharia S.B."/>
        </authorList>
    </citation>
    <scope>NUCLEOTIDE SEQUENCE [LARGE SCALE GENOMIC DNA]</scope>
    <source>
        <strain evidence="1 2">BAB-32</strain>
    </source>
</reference>
<keyword evidence="2" id="KW-1185">Reference proteome</keyword>